<dbReference type="Proteomes" id="UP000816034">
    <property type="component" value="Unassembled WGS sequence"/>
</dbReference>
<feature type="compositionally biased region" description="Polar residues" evidence="1">
    <location>
        <begin position="1070"/>
        <end position="1092"/>
    </location>
</feature>
<feature type="compositionally biased region" description="Polar residues" evidence="1">
    <location>
        <begin position="3264"/>
        <end position="3273"/>
    </location>
</feature>
<keyword evidence="4" id="KW-1185">Reference proteome</keyword>
<evidence type="ECO:0000259" key="2">
    <source>
        <dbReference type="PROSITE" id="PS50011"/>
    </source>
</evidence>
<gene>
    <name evidence="3" type="ORF">C9374_014546</name>
</gene>
<accession>A0AA88GVG1</accession>
<evidence type="ECO:0000313" key="3">
    <source>
        <dbReference type="EMBL" id="KAG2389146.1"/>
    </source>
</evidence>
<proteinExistence type="predicted"/>
<feature type="compositionally biased region" description="Polar residues" evidence="1">
    <location>
        <begin position="2778"/>
        <end position="2795"/>
    </location>
</feature>
<feature type="compositionally biased region" description="Basic and acidic residues" evidence="1">
    <location>
        <begin position="19"/>
        <end position="30"/>
    </location>
</feature>
<dbReference type="GeneID" id="68106999"/>
<feature type="region of interest" description="Disordered" evidence="1">
    <location>
        <begin position="531"/>
        <end position="553"/>
    </location>
</feature>
<feature type="compositionally biased region" description="Low complexity" evidence="1">
    <location>
        <begin position="66"/>
        <end position="86"/>
    </location>
</feature>
<dbReference type="Gene3D" id="1.10.510.10">
    <property type="entry name" value="Transferase(Phosphotransferase) domain 1"/>
    <property type="match status" value="1"/>
</dbReference>
<feature type="compositionally biased region" description="Polar residues" evidence="1">
    <location>
        <begin position="3231"/>
        <end position="3242"/>
    </location>
</feature>
<dbReference type="GO" id="GO:0042594">
    <property type="term" value="P:response to starvation"/>
    <property type="evidence" value="ECO:0007669"/>
    <property type="project" value="TreeGrafter"/>
</dbReference>
<feature type="compositionally biased region" description="Polar residues" evidence="1">
    <location>
        <begin position="1013"/>
        <end position="1027"/>
    </location>
</feature>
<feature type="compositionally biased region" description="Polar residues" evidence="1">
    <location>
        <begin position="1756"/>
        <end position="1765"/>
    </location>
</feature>
<feature type="compositionally biased region" description="Basic residues" evidence="1">
    <location>
        <begin position="263"/>
        <end position="272"/>
    </location>
</feature>
<feature type="compositionally biased region" description="Low complexity" evidence="1">
    <location>
        <begin position="94"/>
        <end position="116"/>
    </location>
</feature>
<dbReference type="InterPro" id="IPR000719">
    <property type="entry name" value="Prot_kinase_dom"/>
</dbReference>
<dbReference type="PROSITE" id="PS50011">
    <property type="entry name" value="PROTEIN_KINASE_DOM"/>
    <property type="match status" value="1"/>
</dbReference>
<dbReference type="RefSeq" id="XP_044553138.1">
    <property type="nucleotide sequence ID" value="XM_044690545.1"/>
</dbReference>
<dbReference type="EMBL" id="PYSW02000008">
    <property type="protein sequence ID" value="KAG2389146.1"/>
    <property type="molecule type" value="Genomic_DNA"/>
</dbReference>
<dbReference type="GO" id="GO:0005634">
    <property type="term" value="C:nucleus"/>
    <property type="evidence" value="ECO:0007669"/>
    <property type="project" value="TreeGrafter"/>
</dbReference>
<feature type="compositionally biased region" description="Polar residues" evidence="1">
    <location>
        <begin position="1738"/>
        <end position="1749"/>
    </location>
</feature>
<dbReference type="Pfam" id="PF00069">
    <property type="entry name" value="Pkinase"/>
    <property type="match status" value="1"/>
</dbReference>
<feature type="compositionally biased region" description="Low complexity" evidence="1">
    <location>
        <begin position="1"/>
        <end position="18"/>
    </location>
</feature>
<evidence type="ECO:0000256" key="1">
    <source>
        <dbReference type="SAM" id="MobiDB-lite"/>
    </source>
</evidence>
<feature type="compositionally biased region" description="Basic residues" evidence="1">
    <location>
        <begin position="117"/>
        <end position="131"/>
    </location>
</feature>
<feature type="compositionally biased region" description="Low complexity" evidence="1">
    <location>
        <begin position="2414"/>
        <end position="2438"/>
    </location>
</feature>
<protein>
    <recommendedName>
        <fullName evidence="2">Protein kinase domain-containing protein</fullName>
    </recommendedName>
</protein>
<feature type="region of interest" description="Disordered" evidence="1">
    <location>
        <begin position="2736"/>
        <end position="2859"/>
    </location>
</feature>
<feature type="region of interest" description="Disordered" evidence="1">
    <location>
        <begin position="262"/>
        <end position="286"/>
    </location>
</feature>
<organism evidence="3 4">
    <name type="scientific">Naegleria lovaniensis</name>
    <name type="common">Amoeba</name>
    <dbReference type="NCBI Taxonomy" id="51637"/>
    <lineage>
        <taxon>Eukaryota</taxon>
        <taxon>Discoba</taxon>
        <taxon>Heterolobosea</taxon>
        <taxon>Tetramitia</taxon>
        <taxon>Eutetramitia</taxon>
        <taxon>Vahlkampfiidae</taxon>
        <taxon>Naegleria</taxon>
    </lineage>
</organism>
<feature type="compositionally biased region" description="Acidic residues" evidence="1">
    <location>
        <begin position="2743"/>
        <end position="2765"/>
    </location>
</feature>
<dbReference type="PROSITE" id="PS00108">
    <property type="entry name" value="PROTEIN_KINASE_ST"/>
    <property type="match status" value="1"/>
</dbReference>
<feature type="region of interest" description="Disordered" evidence="1">
    <location>
        <begin position="983"/>
        <end position="1124"/>
    </location>
</feature>
<reference evidence="3 4" key="1">
    <citation type="journal article" date="2018" name="BMC Genomics">
        <title>The genome of Naegleria lovaniensis, the basis for a comparative approach to unravel pathogenicity factors of the human pathogenic amoeba N. fowleri.</title>
        <authorList>
            <person name="Liechti N."/>
            <person name="Schurch N."/>
            <person name="Bruggmann R."/>
            <person name="Wittwer M."/>
        </authorList>
    </citation>
    <scope>NUCLEOTIDE SEQUENCE [LARGE SCALE GENOMIC DNA]</scope>
    <source>
        <strain evidence="3 4">ATCC 30569</strain>
    </source>
</reference>
<feature type="region of interest" description="Disordered" evidence="1">
    <location>
        <begin position="2414"/>
        <end position="2456"/>
    </location>
</feature>
<feature type="compositionally biased region" description="Basic and acidic residues" evidence="1">
    <location>
        <begin position="2803"/>
        <end position="2816"/>
    </location>
</feature>
<evidence type="ECO:0000313" key="4">
    <source>
        <dbReference type="Proteomes" id="UP000816034"/>
    </source>
</evidence>
<feature type="compositionally biased region" description="Polar residues" evidence="1">
    <location>
        <begin position="988"/>
        <end position="1002"/>
    </location>
</feature>
<feature type="compositionally biased region" description="Polar residues" evidence="1">
    <location>
        <begin position="1593"/>
        <end position="1616"/>
    </location>
</feature>
<dbReference type="GO" id="GO:0000981">
    <property type="term" value="F:DNA-binding transcription factor activity, RNA polymerase II-specific"/>
    <property type="evidence" value="ECO:0007669"/>
    <property type="project" value="TreeGrafter"/>
</dbReference>
<dbReference type="InterPro" id="IPR008271">
    <property type="entry name" value="Ser/Thr_kinase_AS"/>
</dbReference>
<feature type="compositionally biased region" description="Low complexity" evidence="1">
    <location>
        <begin position="1102"/>
        <end position="1124"/>
    </location>
</feature>
<dbReference type="SUPFAM" id="SSF56112">
    <property type="entry name" value="Protein kinase-like (PK-like)"/>
    <property type="match status" value="1"/>
</dbReference>
<feature type="compositionally biased region" description="Low complexity" evidence="1">
    <location>
        <begin position="540"/>
        <end position="553"/>
    </location>
</feature>
<dbReference type="InterPro" id="IPR011009">
    <property type="entry name" value="Kinase-like_dom_sf"/>
</dbReference>
<dbReference type="GO" id="GO:0004672">
    <property type="term" value="F:protein kinase activity"/>
    <property type="evidence" value="ECO:0007669"/>
    <property type="project" value="InterPro"/>
</dbReference>
<dbReference type="GO" id="GO:0005524">
    <property type="term" value="F:ATP binding"/>
    <property type="evidence" value="ECO:0007669"/>
    <property type="project" value="InterPro"/>
</dbReference>
<feature type="compositionally biased region" description="Low complexity" evidence="1">
    <location>
        <begin position="2817"/>
        <end position="2829"/>
    </location>
</feature>
<name>A0AA88GVG1_NAELO</name>
<feature type="region of interest" description="Disordered" evidence="1">
    <location>
        <begin position="1718"/>
        <end position="1877"/>
    </location>
</feature>
<feature type="compositionally biased region" description="Low complexity" evidence="1">
    <location>
        <begin position="1036"/>
        <end position="1069"/>
    </location>
</feature>
<feature type="region of interest" description="Disordered" evidence="1">
    <location>
        <begin position="3225"/>
        <end position="3304"/>
    </location>
</feature>
<feature type="compositionally biased region" description="Low complexity" evidence="1">
    <location>
        <begin position="3244"/>
        <end position="3256"/>
    </location>
</feature>
<feature type="compositionally biased region" description="Low complexity" evidence="1">
    <location>
        <begin position="1798"/>
        <end position="1833"/>
    </location>
</feature>
<feature type="compositionally biased region" description="Low complexity" evidence="1">
    <location>
        <begin position="3274"/>
        <end position="3290"/>
    </location>
</feature>
<feature type="region of interest" description="Disordered" evidence="1">
    <location>
        <begin position="1"/>
        <end position="137"/>
    </location>
</feature>
<dbReference type="SMART" id="SM00220">
    <property type="entry name" value="S_TKc"/>
    <property type="match status" value="1"/>
</dbReference>
<feature type="region of interest" description="Disordered" evidence="1">
    <location>
        <begin position="1581"/>
        <end position="1616"/>
    </location>
</feature>
<comment type="caution">
    <text evidence="3">The sequence shown here is derived from an EMBL/GenBank/DDBJ whole genome shotgun (WGS) entry which is preliminary data.</text>
</comment>
<feature type="compositionally biased region" description="Polar residues" evidence="1">
    <location>
        <begin position="1849"/>
        <end position="1877"/>
    </location>
</feature>
<sequence>MLEGNNNSKSTTSPPNTDTHNDHQIVRIETSEEASDEPVHHHQHNNNNETEETTTRCCVNQEEKATQTSSSSRSSPPSTTSSPQQSLLTIQVASSNKSVSETTTTTTTQSLHTTSNTHHHHNFSNHHHHHSSAIQQPSCSEISTSSSTIIDPYIPISSSKSHLYKPMIDVCLRNTALDLSKFTSPRFDYKIIKKLGGGIEGQVFLATLNDSSSINFNTSTPPQYAIKRITISTLPDLEQQIKLILQVCNVERESMAMMVMSSHNHHHHHQQHQQHSNHSLDSSSSHKFQHSSISSQVHIVPHYDIYYKEYKNSMRGECEYVLSIVMAFCDLGSLEDVIFNYATEYSKSSSPFISGELKLDWMINITRSLVFFHKRKLVHLDIKPDNILLQTKNSMLNQSPPPTYLQILEHANIYVSDFGLTREFRVGDSPLMSITGSKNYMAPEIFDGKYYNESVDMWALGIVALQLLVQKRRSRFDSLRNLLFNCSNNYETKLVIDNFISECVKEDESAIISQDGGESSVSVSLKEPPITNNTTASHVNSGSTSSNNINGGSNNNLVTCPSNNYSQQDQYKLLTLLLDKGHNILLRMVYQCLRLDSSERLNATECLAFLTKEKREHFSMNHFHALQSSMTGGGQKKEMVDLLSTLDSIQQQINDSIDVIHIGNTHASLPNHITSSAGNSSSLLMGGYELFSPQLYVDSTFSPRMFITTNSSFTHSFAGSSHGGFGSFSSSALSPSLHNFMINTNNNNNGGGNSTSHSSGTTSMISHATAHRFNNSHFIIFKLARHFWDQMFGPYISKISWNEFKDCYYFFTKSALHSRSEKVLKCLLCDVDNYVYIHTFTKCVQNCKHFPFRDVYFSNLYVYSNIFSNNDHFMNPSSNNSESSDDSEDDEDDPTTFILKGGLRKQQQQQQQTFNSGGGVASGGNSSTTMNSMLYELFKRVQDEDNLVFTLKGKFDYIRFLKEVKIELVSYVKANPNILNIRDRSTNRENGSSGHASSTNHATKIHSGAGAIPSTTNDYTGKGNSPLSGGGGGHSSTGTSTGSGTSSGGHSSNHMKTSQQYHSQHSQQQPTMSGGSPSASLSNIMMSSMKSPQQHHHHTLSKHNSSSPNRSFSSSSSSSTSSHHQYSQSMSSIFHGANSPYLSHAPLFSNVNVLSMDMNDDFYNQQMRTRKRAAVIGVRNTNFDILFQSGDYESNGNNKNGGTGTGSRPKNHTLSMASTNSNSNLNSSTMAAAAHASISSLTNRFSTNSVNSNVTNTTTDFFYNKYSTTPITYVLNCRNCNFTDVDLSFFVSSIQRYYMEHIYTVSDQHSTSSSNILQLLASHNVSTVQTGSVTKIPLLISMRNILNMNYMEDFTDKMIQGCFEYYFGTAIKTSNNTDSAINIVSPLVGDAPQVSMGSFSDPMSVSSSFIPGTPTSPRGFTIPSNKSSHMLHSTSTMNGFSSKSHLQFNKDIQQYLRQQILNGNCILIFDHFQHFKGQDYYNILSQLSAFTNNTIYIVENQSQPTMMDDMSHPLDPNFNTFYSHYILKNIDIHSCGVNNISSLLQNCTAVNHASGQNILLTSTTLSDLSLFNNTTPTNTTVNSSSVHSGAMNDASSSKKTNSLRGKNNLLPSQDLQNSKKKSFGGFLANTLFNEFNEFDFRYLEIARIPSFSYYFALKQSHEEYGGEIPIRMIIEQFLNKYYLSSDLSLMPLNTSHTISNNNNNSSSSSTTASLAIHRTSSGGSIGGGTSHSFGTTTWQHASTPDTAQRSSRDGSSDSLNPSSNMIPPYLAIDSTLSPQEGTNSDSTTTSKRTRSRSLRFSMGISNSNNTNNTNNNNTNNTNNNNTNTNNNSTMHTHHGLGGGKRDSKNFISNFFHPSQPPSHSGNNTSGLNSPSNQLRLSLKDHYDDRKRISFNNIEQFTKNEKLLTVNDLIEFILDLAEYLSISKIEKFRKLPEDFFDGKPQLYRLIWKQIMFIYQMYYEDDHQISSQQFPLLGYLPQFKYFIMPTVVREYLTGVQWAKKEKHSLIRYLKRKTLKTVFKPKLTIRTSVIRKFYLDPFYRKCIYNMVHFMDKDEVKALLNKLQKDKLVLSEQVIIERILIRNLSIDKLEQFSNQVRRSSGMDLSGRTRASINPSNPTMMAATSLGAVHGSSNSSSSNISNVLGNTTAGMRSSWFGGNYESAHQSSSFISGIHTNTTNTTSMSQSLGDSFYVEDYIKDIGLIENLYREYLKRAITSKYVAIQNIALRILTSSTNDLNANTFIDVLSDFLKRNEPSDQSEDSQPIIFTTMEKKKSIFNSRKPTTSFRLSQPSSSPSSFQQDNDFFSVQNFNISNVVHSSGCIERLIEYCQENYLFEQMTTLLMNIYGTTPYLLLIVLSSPTIDVVLNRQVLNVYMHLLKKCVSDLLILINLSSERTQGNSQSHHQRYATSIGGNLSMSSSSSSSTGNNHESGSSSTNHSFYGSMMNRSQQHQHQQTNTTTNGIADVSFFILFKLILVLIRRIQMISPDEFISPSLESKSSYDSYKIVYPLYNNLFKHYSNIAHRSSKITLKCVDFLLALLGNNIVLDSDMCEKVTDDFKQIINYNFNGKIVHSLEYNVKFYDHVTKFVEVFEQDESYMNKLISLFVPHSINNMQVKDPIYGIDSLIAQSLLNLNNEGGGFLKLISCMQKNKEIILLMIMERILLNHYQFLKNTYSSRSNQVHSPTSENETSMSEYYDLYYQGILKKDYISIKRNHIIPRFIQLSKSVLILLANIESESKHGEEPSSDEEGDNDDEDDEEEEEEDDNSPSSIKNHDSSTEIHTNQPHSPHTKSSPRTPKTRRIRKHEEGVDSCAHHDSSSSSTDDSSSSSTDDSHSSDEEDERDSSQTTTATPPPHMNRHNSNLLLMSQQKFLSLDTASDKIIHIIRVCIRSLLPNMLDGHSRYQNSSTALGGGVASIPSNIESYYFDSFNLEQHLSCLYIVSHLLPIYGNHTITCKGVPLIIERIFCDLLSILFKSLIRISQQQHPTEFKQSILLLIYRYYLKIIKIYMMNYRYYQRDKQLDASRQFGHYQNLHAHQQSMLNNLSMLLLLFIHDDNRNSYEINNNLITKTFKVLSLLPISSERVIKRFMDIIQNSSEPFIIRFYATFYLNEIFRKDQNLSNVNALTLYSNTETEKQLIEGISSFILNSNTEKLLNHIFHLIKYGTNQQQKEAFEQVISKRLIATTSQSFHVGSAHGKKTFTTSSNVGSDLWLGHLIYPNNSNHHGMNLSGHGMNTPTSHSPGMNTPPTGHSSSTNTTNHHHYGFHTTTGNNVRASTSFTSHTRNNSSNHSTPLSQQSSTSHNKRKSTGSVFISNMFGNISGASSLIEDSLNFGYSNMTTHIHYLPPQIMMSLNGTQSSCMEHSIVRLGLETISSRFNVLNDITALQNQWNMTFSNLSSTSSLIQSTTNHSNGTISSLSFNSVAAEEIVKGMRTFVDLMQHEHLKPFIIEQLFDIIRQCRELLICIKMDDEMIRKLKMYCPVEYFFMAHELYHV</sequence>
<feature type="region of interest" description="Disordered" evidence="1">
    <location>
        <begin position="1190"/>
        <end position="1221"/>
    </location>
</feature>
<dbReference type="PANTHER" id="PTHR14596:SF72">
    <property type="entry name" value="ZINC FINGER PROTEIN MSN2-RELATED"/>
    <property type="match status" value="1"/>
</dbReference>
<dbReference type="PANTHER" id="PTHR14596">
    <property type="entry name" value="ZINC FINGER PROTEIN"/>
    <property type="match status" value="1"/>
</dbReference>
<dbReference type="GO" id="GO:0000987">
    <property type="term" value="F:cis-regulatory region sequence-specific DNA binding"/>
    <property type="evidence" value="ECO:0007669"/>
    <property type="project" value="TreeGrafter"/>
</dbReference>
<feature type="domain" description="Protein kinase" evidence="2">
    <location>
        <begin position="189"/>
        <end position="620"/>
    </location>
</feature>
<feature type="compositionally biased region" description="Low complexity" evidence="1">
    <location>
        <begin position="273"/>
        <end position="286"/>
    </location>
</feature>